<dbReference type="Pfam" id="PF02050">
    <property type="entry name" value="FliJ"/>
    <property type="match status" value="1"/>
</dbReference>
<sequence>MSFDFTLQKVMNLKEQERQTSQNQYTEAMDQFERVATELYDLLKKKENLEEAGREKVAKGISIYELQSSQSQLLRMQQAINEQQRTTQRARERMTMKQQDMVKHSIEFKKYEKLKQVKFEQYKKEQTRLENEQMDDIAIQLFQKR</sequence>
<keyword evidence="4" id="KW-0813">Transport</keyword>
<evidence type="ECO:0000256" key="10">
    <source>
        <dbReference type="ARBA" id="ARBA00023225"/>
    </source>
</evidence>
<feature type="coiled-coil region" evidence="11">
    <location>
        <begin position="66"/>
        <end position="93"/>
    </location>
</feature>
<dbReference type="InterPro" id="IPR012823">
    <property type="entry name" value="Flagell_FliJ"/>
</dbReference>
<keyword evidence="5" id="KW-1003">Cell membrane</keyword>
<evidence type="ECO:0000256" key="6">
    <source>
        <dbReference type="ARBA" id="ARBA00022500"/>
    </source>
</evidence>
<keyword evidence="6" id="KW-0145">Chemotaxis</keyword>
<dbReference type="GO" id="GO:0006935">
    <property type="term" value="P:chemotaxis"/>
    <property type="evidence" value="ECO:0007669"/>
    <property type="project" value="UniProtKB-KW"/>
</dbReference>
<dbReference type="GO" id="GO:0071973">
    <property type="term" value="P:bacterial-type flagellum-dependent cell motility"/>
    <property type="evidence" value="ECO:0007669"/>
    <property type="project" value="InterPro"/>
</dbReference>
<evidence type="ECO:0000256" key="2">
    <source>
        <dbReference type="ARBA" id="ARBA00010004"/>
    </source>
</evidence>
<accession>A0AB39BTH6</accession>
<evidence type="ECO:0000256" key="7">
    <source>
        <dbReference type="ARBA" id="ARBA00022795"/>
    </source>
</evidence>
<dbReference type="EMBL" id="CP162551">
    <property type="protein sequence ID" value="XDI36651.1"/>
    <property type="molecule type" value="Genomic_DNA"/>
</dbReference>
<keyword evidence="12" id="KW-0969">Cilium</keyword>
<dbReference type="GO" id="GO:0005886">
    <property type="term" value="C:plasma membrane"/>
    <property type="evidence" value="ECO:0007669"/>
    <property type="project" value="UniProtKB-SubCell"/>
</dbReference>
<keyword evidence="11" id="KW-0175">Coiled coil</keyword>
<evidence type="ECO:0000256" key="11">
    <source>
        <dbReference type="SAM" id="Coils"/>
    </source>
</evidence>
<dbReference type="AlphaFoldDB" id="A0AB39BTH6"/>
<dbReference type="NCBIfam" id="TIGR02473">
    <property type="entry name" value="flagell_FliJ"/>
    <property type="match status" value="1"/>
</dbReference>
<keyword evidence="7" id="KW-1005">Bacterial flagellum biogenesis</keyword>
<dbReference type="GO" id="GO:0015031">
    <property type="term" value="P:protein transport"/>
    <property type="evidence" value="ECO:0007669"/>
    <property type="project" value="UniProtKB-KW"/>
</dbReference>
<evidence type="ECO:0000256" key="1">
    <source>
        <dbReference type="ARBA" id="ARBA00004413"/>
    </source>
</evidence>
<keyword evidence="8" id="KW-0653">Protein transport</keyword>
<dbReference type="GO" id="GO:0044781">
    <property type="term" value="P:bacterial-type flagellum organization"/>
    <property type="evidence" value="ECO:0007669"/>
    <property type="project" value="UniProtKB-KW"/>
</dbReference>
<keyword evidence="12" id="KW-0282">Flagellum</keyword>
<gene>
    <name evidence="12" type="primary">fliJ</name>
    <name evidence="12" type="ORF">AB3N04_18550</name>
</gene>
<dbReference type="Gene3D" id="1.10.287.1700">
    <property type="match status" value="1"/>
</dbReference>
<keyword evidence="10" id="KW-1006">Bacterial flagellum protein export</keyword>
<proteinExistence type="inferred from homology"/>
<comment type="similarity">
    <text evidence="2">Belongs to the FliJ family.</text>
</comment>
<dbReference type="RefSeq" id="WP_368504056.1">
    <property type="nucleotide sequence ID" value="NZ_CP162551.1"/>
</dbReference>
<evidence type="ECO:0000256" key="3">
    <source>
        <dbReference type="ARBA" id="ARBA00020392"/>
    </source>
</evidence>
<keyword evidence="12" id="KW-0966">Cell projection</keyword>
<evidence type="ECO:0000256" key="4">
    <source>
        <dbReference type="ARBA" id="ARBA00022448"/>
    </source>
</evidence>
<keyword evidence="9" id="KW-0472">Membrane</keyword>
<evidence type="ECO:0000256" key="5">
    <source>
        <dbReference type="ARBA" id="ARBA00022475"/>
    </source>
</evidence>
<protein>
    <recommendedName>
        <fullName evidence="3">Flagellar FliJ protein</fullName>
    </recommendedName>
</protein>
<evidence type="ECO:0000256" key="8">
    <source>
        <dbReference type="ARBA" id="ARBA00022927"/>
    </source>
</evidence>
<organism evidence="12">
    <name type="scientific">Alkalihalophilus sp. As8PL</name>
    <dbReference type="NCBI Taxonomy" id="3237103"/>
    <lineage>
        <taxon>Bacteria</taxon>
        <taxon>Bacillati</taxon>
        <taxon>Bacillota</taxon>
        <taxon>Bacilli</taxon>
        <taxon>Bacillales</taxon>
        <taxon>Bacillaceae</taxon>
        <taxon>Alkalihalophilus</taxon>
    </lineage>
</organism>
<comment type="subcellular location">
    <subcellularLocation>
        <location evidence="1">Cell membrane</location>
        <topology evidence="1">Peripheral membrane protein</topology>
        <orientation evidence="1">Cytoplasmic side</orientation>
    </subcellularLocation>
</comment>
<reference evidence="12" key="1">
    <citation type="submission" date="2024-07" db="EMBL/GenBank/DDBJ databases">
        <title>Identification and characteristics of an arsenic-resistant bacterial isolate, which belongs to a novel species.</title>
        <authorList>
            <person name="Juszczyk A."/>
            <person name="Kowalczyk A."/>
            <person name="Was K."/>
            <person name="Kosowicz W."/>
            <person name="Budzyn A."/>
            <person name="Latowski D."/>
        </authorList>
    </citation>
    <scope>NUCLEOTIDE SEQUENCE</scope>
    <source>
        <strain evidence="12">As8PL</strain>
    </source>
</reference>
<dbReference type="InterPro" id="IPR053716">
    <property type="entry name" value="Flag_assembly_chemotaxis_eff"/>
</dbReference>
<dbReference type="GO" id="GO:0009288">
    <property type="term" value="C:bacterial-type flagellum"/>
    <property type="evidence" value="ECO:0007669"/>
    <property type="project" value="InterPro"/>
</dbReference>
<evidence type="ECO:0000313" key="12">
    <source>
        <dbReference type="EMBL" id="XDI36651.1"/>
    </source>
</evidence>
<evidence type="ECO:0000256" key="9">
    <source>
        <dbReference type="ARBA" id="ARBA00023136"/>
    </source>
</evidence>
<name>A0AB39BTH6_9BACI</name>